<dbReference type="Proteomes" id="UP001500962">
    <property type="component" value="Unassembled WGS sequence"/>
</dbReference>
<dbReference type="Proteomes" id="UP000830542">
    <property type="component" value="Chromosome"/>
</dbReference>
<evidence type="ECO:0000313" key="4">
    <source>
        <dbReference type="Proteomes" id="UP000830542"/>
    </source>
</evidence>
<protein>
    <submittedName>
        <fullName evidence="2">Uncharacterized protein</fullName>
    </submittedName>
</protein>
<dbReference type="EMBL" id="CP095005">
    <property type="protein sequence ID" value="UOO95547.1"/>
    <property type="molecule type" value="Genomic_DNA"/>
</dbReference>
<dbReference type="RefSeq" id="WP_004053949.1">
    <property type="nucleotide sequence ID" value="NZ_BAAADN010000062.1"/>
</dbReference>
<dbReference type="AlphaFoldDB" id="A0AAV3SKT4"/>
<reference evidence="2" key="3">
    <citation type="submission" date="2023-12" db="EMBL/GenBank/DDBJ databases">
        <authorList>
            <person name="Sun Q."/>
            <person name="Inoue M."/>
        </authorList>
    </citation>
    <scope>NUCLEOTIDE SEQUENCE</scope>
    <source>
        <strain evidence="2">JCM 12289</strain>
    </source>
</reference>
<accession>A0AAV3SKT4</accession>
<evidence type="ECO:0000313" key="2">
    <source>
        <dbReference type="EMBL" id="GAA0473395.1"/>
    </source>
</evidence>
<dbReference type="GeneID" id="71760637"/>
<evidence type="ECO:0000313" key="5">
    <source>
        <dbReference type="Proteomes" id="UP001500962"/>
    </source>
</evidence>
<evidence type="ECO:0000256" key="1">
    <source>
        <dbReference type="SAM" id="MobiDB-lite"/>
    </source>
</evidence>
<proteinExistence type="predicted"/>
<reference evidence="2" key="1">
    <citation type="journal article" date="2014" name="Int. J. Syst. Evol. Microbiol.">
        <title>Complete genome sequence of Corynebacterium casei LMG S-19264T (=DSM 44701T), isolated from a smear-ripened cheese.</title>
        <authorList>
            <consortium name="US DOE Joint Genome Institute (JGI-PGF)"/>
            <person name="Walter F."/>
            <person name="Albersmeier A."/>
            <person name="Kalinowski J."/>
            <person name="Ruckert C."/>
        </authorList>
    </citation>
    <scope>NUCLEOTIDE SEQUENCE</scope>
    <source>
        <strain evidence="2">JCM 12289</strain>
    </source>
</reference>
<dbReference type="EMBL" id="BAAADN010000062">
    <property type="protein sequence ID" value="GAA0473395.1"/>
    <property type="molecule type" value="Genomic_DNA"/>
</dbReference>
<name>A0AAV3SKT4_HALDO</name>
<reference evidence="3" key="2">
    <citation type="submission" date="2022-04" db="EMBL/GenBank/DDBJ databases">
        <title>Sequencing and genomic assembly of Halococcus dombrowskii.</title>
        <authorList>
            <person name="Lim S.W."/>
            <person name="MacLea K.S."/>
        </authorList>
    </citation>
    <scope>NUCLEOTIDE SEQUENCE</scope>
    <source>
        <strain evidence="3">H4</strain>
    </source>
</reference>
<sequence>MDDDTPEEAIERGMEAYYAGDAITELIEGIDIDALADGAALDDAVEYERLGKVLGALVGRLAAKGASSSGLLGRVVKESAGSEVGGRVGEAAAVALVENVDIDALAEQVRTIGDSERLGEGLGDAVRGTEMAFGPTDETDADWTEIDVEDADEE</sequence>
<gene>
    <name evidence="2" type="ORF">GCM10008985_32650</name>
    <name evidence="3" type="ORF">MUK72_02275</name>
</gene>
<keyword evidence="4" id="KW-1185">Reference proteome</keyword>
<evidence type="ECO:0000313" key="3">
    <source>
        <dbReference type="EMBL" id="UOO95547.1"/>
    </source>
</evidence>
<dbReference type="KEGG" id="hdo:MUK72_02275"/>
<feature type="compositionally biased region" description="Acidic residues" evidence="1">
    <location>
        <begin position="137"/>
        <end position="154"/>
    </location>
</feature>
<organism evidence="2 5">
    <name type="scientific">Halococcus dombrowskii</name>
    <dbReference type="NCBI Taxonomy" id="179637"/>
    <lineage>
        <taxon>Archaea</taxon>
        <taxon>Methanobacteriati</taxon>
        <taxon>Methanobacteriota</taxon>
        <taxon>Stenosarchaea group</taxon>
        <taxon>Halobacteria</taxon>
        <taxon>Halobacteriales</taxon>
        <taxon>Halococcaceae</taxon>
        <taxon>Halococcus</taxon>
    </lineage>
</organism>
<feature type="region of interest" description="Disordered" evidence="1">
    <location>
        <begin position="127"/>
        <end position="154"/>
    </location>
</feature>